<organism evidence="2 3">
    <name type="scientific">Thermococcus aciditolerans</name>
    <dbReference type="NCBI Taxonomy" id="2598455"/>
    <lineage>
        <taxon>Archaea</taxon>
        <taxon>Methanobacteriati</taxon>
        <taxon>Methanobacteriota</taxon>
        <taxon>Thermococci</taxon>
        <taxon>Thermococcales</taxon>
        <taxon>Thermococcaceae</taxon>
        <taxon>Thermococcus</taxon>
    </lineage>
</organism>
<evidence type="ECO:0000256" key="1">
    <source>
        <dbReference type="SAM" id="Phobius"/>
    </source>
</evidence>
<gene>
    <name evidence="2" type="ORF">FPV09_01250</name>
</gene>
<feature type="transmembrane region" description="Helical" evidence="1">
    <location>
        <begin position="9"/>
        <end position="28"/>
    </location>
</feature>
<dbReference type="GeneID" id="41608439"/>
<dbReference type="KEGG" id="them:FPV09_01250"/>
<proteinExistence type="predicted"/>
<keyword evidence="3" id="KW-1185">Reference proteome</keyword>
<dbReference type="EMBL" id="CP041932">
    <property type="protein sequence ID" value="QEK13972.1"/>
    <property type="molecule type" value="Genomic_DNA"/>
</dbReference>
<dbReference type="AlphaFoldDB" id="A0A5C0SJ05"/>
<keyword evidence="1" id="KW-0812">Transmembrane</keyword>
<reference evidence="2 3" key="1">
    <citation type="submission" date="2019-07" db="EMBL/GenBank/DDBJ databases">
        <title>Complete genome of Thermococcus acidophilus.</title>
        <authorList>
            <person name="Li X."/>
        </authorList>
    </citation>
    <scope>NUCLEOTIDE SEQUENCE [LARGE SCALE GENOMIC DNA]</scope>
    <source>
        <strain evidence="2 3">SY113</strain>
    </source>
</reference>
<protein>
    <submittedName>
        <fullName evidence="2">Uncharacterized protein</fullName>
    </submittedName>
</protein>
<name>A0A5C0SJ05_9EURY</name>
<keyword evidence="1" id="KW-0472">Membrane</keyword>
<evidence type="ECO:0000313" key="2">
    <source>
        <dbReference type="EMBL" id="QEK13972.1"/>
    </source>
</evidence>
<accession>A0A5C0SJ05</accession>
<dbReference type="RefSeq" id="WP_148882078.1">
    <property type="nucleotide sequence ID" value="NZ_CP041932.1"/>
</dbReference>
<feature type="transmembrane region" description="Helical" evidence="1">
    <location>
        <begin position="178"/>
        <end position="195"/>
    </location>
</feature>
<sequence length="383" mass="43402">MKLSRRKCVVALAIAGIVLLTVVQWWSYRQVGEILEDYPATSVVAGYSLNVSPLLPSMYVRSIGDSIVGYSYEPSDGTYVLLVRGRAGKPDEYYRLELQSLRNSYLDYLNLTTGYIKLWTESGNESAFNYAVGLLRRTLEARAELENFKRGENVTAVLMEPPYPYRLLYGENPLPGEIVVSLLLIVGTVLLLSRLDFLIEVLSDFRNLALLLSVIIGISFVFYGLIQERPDPFLSIKSNWEDKLNFCGERGYYVYRNAEADSLLLDALSSAEYARVWTWGGKNVYSVTLAMSPERTEGLINNLSQVTTVLHMYSVPPWPEPPEIKKALVWRVREDLLETGKLDEGAVDAMIKASLENIELSMEEFRFCENVTIVTFEFGRDGW</sequence>
<evidence type="ECO:0000313" key="3">
    <source>
        <dbReference type="Proteomes" id="UP000322631"/>
    </source>
</evidence>
<feature type="transmembrane region" description="Helical" evidence="1">
    <location>
        <begin position="207"/>
        <end position="226"/>
    </location>
</feature>
<dbReference type="Proteomes" id="UP000322631">
    <property type="component" value="Chromosome"/>
</dbReference>
<keyword evidence="1" id="KW-1133">Transmembrane helix</keyword>